<organism evidence="2 3">
    <name type="scientific">Rhizobium esperanzae</name>
    <dbReference type="NCBI Taxonomy" id="1967781"/>
    <lineage>
        <taxon>Bacteria</taxon>
        <taxon>Pseudomonadati</taxon>
        <taxon>Pseudomonadota</taxon>
        <taxon>Alphaproteobacteria</taxon>
        <taxon>Hyphomicrobiales</taxon>
        <taxon>Rhizobiaceae</taxon>
        <taxon>Rhizobium/Agrobacterium group</taxon>
        <taxon>Rhizobium</taxon>
    </lineage>
</organism>
<name>A0A7W6R7I1_9HYPH</name>
<dbReference type="EMBL" id="JACIFY010000019">
    <property type="protein sequence ID" value="MBB4238089.1"/>
    <property type="molecule type" value="Genomic_DNA"/>
</dbReference>
<dbReference type="Proteomes" id="UP000540909">
    <property type="component" value="Unassembled WGS sequence"/>
</dbReference>
<proteinExistence type="predicted"/>
<keyword evidence="1" id="KW-0812">Transmembrane</keyword>
<feature type="transmembrane region" description="Helical" evidence="1">
    <location>
        <begin position="92"/>
        <end position="111"/>
    </location>
</feature>
<evidence type="ECO:0000313" key="3">
    <source>
        <dbReference type="Proteomes" id="UP000540909"/>
    </source>
</evidence>
<evidence type="ECO:0000256" key="1">
    <source>
        <dbReference type="SAM" id="Phobius"/>
    </source>
</evidence>
<keyword evidence="1" id="KW-0472">Membrane</keyword>
<gene>
    <name evidence="2" type="ORF">GGD57_004693</name>
</gene>
<reference evidence="2 3" key="1">
    <citation type="submission" date="2020-08" db="EMBL/GenBank/DDBJ databases">
        <title>Genomic Encyclopedia of Type Strains, Phase IV (KMG-V): Genome sequencing to study the core and pangenomes of soil and plant-associated prokaryotes.</title>
        <authorList>
            <person name="Whitman W."/>
        </authorList>
    </citation>
    <scope>NUCLEOTIDE SEQUENCE [LARGE SCALE GENOMIC DNA]</scope>
    <source>
        <strain evidence="2 3">SEMIA 4089</strain>
    </source>
</reference>
<evidence type="ECO:0000313" key="2">
    <source>
        <dbReference type="EMBL" id="MBB4238089.1"/>
    </source>
</evidence>
<dbReference type="AlphaFoldDB" id="A0A7W6R7I1"/>
<accession>A0A7W6R7I1</accession>
<sequence length="132" mass="14166">MAEDEFDLNILLKLQHPLADITLRHPGCQKLIGNPAAFGPPEFYRLGAVPPAELTGAALDIGGSGSGGKSNHHTFTRGDGAAGHFSSHRTRVPLILFVVYGTMVNAFYPSYPFLSTKQNLQSAAVTPPRLRP</sequence>
<comment type="caution">
    <text evidence="2">The sequence shown here is derived from an EMBL/GenBank/DDBJ whole genome shotgun (WGS) entry which is preliminary data.</text>
</comment>
<protein>
    <submittedName>
        <fullName evidence="2">Uncharacterized protein</fullName>
    </submittedName>
</protein>
<keyword evidence="1" id="KW-1133">Transmembrane helix</keyword>